<dbReference type="PANTHER" id="PTHR33164">
    <property type="entry name" value="TRANSCRIPTIONAL REGULATOR, MARR FAMILY"/>
    <property type="match status" value="1"/>
</dbReference>
<dbReference type="Gene3D" id="1.10.10.10">
    <property type="entry name" value="Winged helix-like DNA-binding domain superfamily/Winged helix DNA-binding domain"/>
    <property type="match status" value="1"/>
</dbReference>
<evidence type="ECO:0000313" key="9">
    <source>
        <dbReference type="Proteomes" id="UP000320338"/>
    </source>
</evidence>
<evidence type="ECO:0000256" key="5">
    <source>
        <dbReference type="ARBA" id="ARBA00023163"/>
    </source>
</evidence>
<dbReference type="GO" id="GO:0006950">
    <property type="term" value="P:response to stress"/>
    <property type="evidence" value="ECO:0007669"/>
    <property type="project" value="TreeGrafter"/>
</dbReference>
<keyword evidence="3" id="KW-0805">Transcription regulation</keyword>
<dbReference type="InterPro" id="IPR055166">
    <property type="entry name" value="Transc_reg_Sar_Rot_HTH"/>
</dbReference>
<feature type="region of interest" description="Disordered" evidence="6">
    <location>
        <begin position="144"/>
        <end position="167"/>
    </location>
</feature>
<comment type="caution">
    <text evidence="8">The sequence shown here is derived from an EMBL/GenBank/DDBJ whole genome shotgun (WGS) entry which is preliminary data.</text>
</comment>
<protein>
    <submittedName>
        <fullName evidence="8">MarR family transcriptional regulator</fullName>
    </submittedName>
</protein>
<accession>A0A4Y3WPT6</accession>
<dbReference type="GO" id="GO:0003700">
    <property type="term" value="F:DNA-binding transcription factor activity"/>
    <property type="evidence" value="ECO:0007669"/>
    <property type="project" value="InterPro"/>
</dbReference>
<comment type="subcellular location">
    <subcellularLocation>
        <location evidence="1">Cytoplasm</location>
    </subcellularLocation>
</comment>
<dbReference type="SUPFAM" id="SSF46785">
    <property type="entry name" value="Winged helix' DNA-binding domain"/>
    <property type="match status" value="1"/>
</dbReference>
<dbReference type="PRINTS" id="PR00598">
    <property type="entry name" value="HTHMARR"/>
</dbReference>
<dbReference type="PROSITE" id="PS50995">
    <property type="entry name" value="HTH_MARR_2"/>
    <property type="match status" value="1"/>
</dbReference>
<dbReference type="InterPro" id="IPR036390">
    <property type="entry name" value="WH_DNA-bd_sf"/>
</dbReference>
<dbReference type="AlphaFoldDB" id="A0A4Y3WPT6"/>
<dbReference type="InterPro" id="IPR036388">
    <property type="entry name" value="WH-like_DNA-bd_sf"/>
</dbReference>
<proteinExistence type="predicted"/>
<dbReference type="PANTHER" id="PTHR33164:SF5">
    <property type="entry name" value="ORGANIC HYDROPEROXIDE RESISTANCE TRANSCRIPTIONAL REGULATOR"/>
    <property type="match status" value="1"/>
</dbReference>
<dbReference type="Proteomes" id="UP000320338">
    <property type="component" value="Unassembled WGS sequence"/>
</dbReference>
<dbReference type="SMART" id="SM00347">
    <property type="entry name" value="HTH_MARR"/>
    <property type="match status" value="1"/>
</dbReference>
<reference evidence="8 9" key="1">
    <citation type="submission" date="2019-06" db="EMBL/GenBank/DDBJ databases">
        <title>Whole genome shotgun sequence of Pseudonocardia hydrocarbonoxydans NBRC 14498.</title>
        <authorList>
            <person name="Hosoyama A."/>
            <person name="Uohara A."/>
            <person name="Ohji S."/>
            <person name="Ichikawa N."/>
        </authorList>
    </citation>
    <scope>NUCLEOTIDE SEQUENCE [LARGE SCALE GENOMIC DNA]</scope>
    <source>
        <strain evidence="8 9">NBRC 14498</strain>
    </source>
</reference>
<dbReference type="EMBL" id="BJNG01000025">
    <property type="protein sequence ID" value="GEC20825.1"/>
    <property type="molecule type" value="Genomic_DNA"/>
</dbReference>
<name>A0A4Y3WPT6_9PSEU</name>
<dbReference type="Pfam" id="PF22381">
    <property type="entry name" value="Staph_reg_Sar_Rot"/>
    <property type="match status" value="1"/>
</dbReference>
<dbReference type="InterPro" id="IPR011991">
    <property type="entry name" value="ArsR-like_HTH"/>
</dbReference>
<dbReference type="RefSeq" id="WP_141279359.1">
    <property type="nucleotide sequence ID" value="NZ_BAAARZ010000018.1"/>
</dbReference>
<dbReference type="InterPro" id="IPR039422">
    <property type="entry name" value="MarR/SlyA-like"/>
</dbReference>
<keyword evidence="9" id="KW-1185">Reference proteome</keyword>
<organism evidence="8 9">
    <name type="scientific">Pseudonocardia hydrocarbonoxydans</name>
    <dbReference type="NCBI Taxonomy" id="76726"/>
    <lineage>
        <taxon>Bacteria</taxon>
        <taxon>Bacillati</taxon>
        <taxon>Actinomycetota</taxon>
        <taxon>Actinomycetes</taxon>
        <taxon>Pseudonocardiales</taxon>
        <taxon>Pseudonocardiaceae</taxon>
        <taxon>Pseudonocardia</taxon>
    </lineage>
</organism>
<feature type="domain" description="HTH marR-type" evidence="7">
    <location>
        <begin position="13"/>
        <end position="143"/>
    </location>
</feature>
<evidence type="ECO:0000256" key="4">
    <source>
        <dbReference type="ARBA" id="ARBA00023125"/>
    </source>
</evidence>
<keyword evidence="4" id="KW-0238">DNA-binding</keyword>
<keyword evidence="2" id="KW-0963">Cytoplasm</keyword>
<keyword evidence="5" id="KW-0804">Transcription</keyword>
<dbReference type="InterPro" id="IPR000835">
    <property type="entry name" value="HTH_MarR-typ"/>
</dbReference>
<dbReference type="GO" id="GO:0005737">
    <property type="term" value="C:cytoplasm"/>
    <property type="evidence" value="ECO:0007669"/>
    <property type="project" value="UniProtKB-SubCell"/>
</dbReference>
<evidence type="ECO:0000259" key="7">
    <source>
        <dbReference type="PROSITE" id="PS50995"/>
    </source>
</evidence>
<dbReference type="GO" id="GO:0003677">
    <property type="term" value="F:DNA binding"/>
    <property type="evidence" value="ECO:0007669"/>
    <property type="project" value="UniProtKB-KW"/>
</dbReference>
<gene>
    <name evidence="8" type="ORF">PHY01_31080</name>
</gene>
<dbReference type="OrthoDB" id="9806864at2"/>
<evidence type="ECO:0000256" key="2">
    <source>
        <dbReference type="ARBA" id="ARBA00022490"/>
    </source>
</evidence>
<dbReference type="FunFam" id="1.10.10.10:FF:000163">
    <property type="entry name" value="MarR family transcriptional regulator"/>
    <property type="match status" value="1"/>
</dbReference>
<dbReference type="CDD" id="cd00090">
    <property type="entry name" value="HTH_ARSR"/>
    <property type="match status" value="1"/>
</dbReference>
<evidence type="ECO:0000256" key="6">
    <source>
        <dbReference type="SAM" id="MobiDB-lite"/>
    </source>
</evidence>
<sequence>MAQPETAWSITLEEQLCFSLYAASRAIVGCYRPQLDAIGLTYPQYLVMLVLWERGEATVTSIGSALQLETGTLSPLLKRLEAAGFVSRRRQESDERSVLVSLTPAGSDLRDRVPDIVRRVRDATGMPPEELDRLRHTLDTLTRTLRADEAAQPVGTETPTPPRVSAP</sequence>
<evidence type="ECO:0000256" key="3">
    <source>
        <dbReference type="ARBA" id="ARBA00023015"/>
    </source>
</evidence>
<evidence type="ECO:0000313" key="8">
    <source>
        <dbReference type="EMBL" id="GEC20825.1"/>
    </source>
</evidence>
<evidence type="ECO:0000256" key="1">
    <source>
        <dbReference type="ARBA" id="ARBA00004496"/>
    </source>
</evidence>